<reference evidence="2 3" key="1">
    <citation type="submission" date="2023-01" db="EMBL/GenBank/DDBJ databases">
        <authorList>
            <person name="Whitehead M."/>
        </authorList>
    </citation>
    <scope>NUCLEOTIDE SEQUENCE [LARGE SCALE GENOMIC DNA]</scope>
</reference>
<evidence type="ECO:0000313" key="2">
    <source>
        <dbReference type="EMBL" id="CAI6371599.1"/>
    </source>
</evidence>
<protein>
    <recommendedName>
        <fullName evidence="1">Transposable element P transposase-like GTP-binding insertion domain-containing protein</fullName>
    </recommendedName>
</protein>
<keyword evidence="3" id="KW-1185">Reference proteome</keyword>
<dbReference type="Proteomes" id="UP001160148">
    <property type="component" value="Unassembled WGS sequence"/>
</dbReference>
<gene>
    <name evidence="2" type="ORF">MEUPH1_LOCUS25588</name>
</gene>
<dbReference type="AlphaFoldDB" id="A0AAV0XSK2"/>
<evidence type="ECO:0000313" key="3">
    <source>
        <dbReference type="Proteomes" id="UP001160148"/>
    </source>
</evidence>
<name>A0AAV0XSK2_9HEMI</name>
<dbReference type="InterPro" id="IPR048366">
    <property type="entry name" value="TNP-like_GBD"/>
</dbReference>
<comment type="caution">
    <text evidence="2">The sequence shown here is derived from an EMBL/GenBank/DDBJ whole genome shotgun (WGS) entry which is preliminary data.</text>
</comment>
<dbReference type="Pfam" id="PF21788">
    <property type="entry name" value="TNP-like_GBD"/>
    <property type="match status" value="1"/>
</dbReference>
<sequence length="206" mass="23488">MDVIEKLLDCGFIVTAMICDQGKNNVAALVKDLKMTKDKPFVEVKGRKIFSIFDVPHIFKNVRNNFKSNNFIYKGKEASFKDLRDVYEIDKNSGTSRSLLKITDSHMNPGPFQLMSCKLAMQLFSNSMAAAMETCIMTKQLKSNTAVNTLDMVKELNNLLDVLNSKSLFDKNPFKCAISQERPQQLEFLLKTKSWLENLKKSKIQT</sequence>
<evidence type="ECO:0000259" key="1">
    <source>
        <dbReference type="Pfam" id="PF21788"/>
    </source>
</evidence>
<feature type="domain" description="Transposable element P transposase-like GTP-binding insertion" evidence="1">
    <location>
        <begin position="57"/>
        <end position="174"/>
    </location>
</feature>
<proteinExistence type="predicted"/>
<dbReference type="EMBL" id="CARXXK010001014">
    <property type="protein sequence ID" value="CAI6371599.1"/>
    <property type="molecule type" value="Genomic_DNA"/>
</dbReference>
<organism evidence="2 3">
    <name type="scientific">Macrosiphum euphorbiae</name>
    <name type="common">potato aphid</name>
    <dbReference type="NCBI Taxonomy" id="13131"/>
    <lineage>
        <taxon>Eukaryota</taxon>
        <taxon>Metazoa</taxon>
        <taxon>Ecdysozoa</taxon>
        <taxon>Arthropoda</taxon>
        <taxon>Hexapoda</taxon>
        <taxon>Insecta</taxon>
        <taxon>Pterygota</taxon>
        <taxon>Neoptera</taxon>
        <taxon>Paraneoptera</taxon>
        <taxon>Hemiptera</taxon>
        <taxon>Sternorrhyncha</taxon>
        <taxon>Aphidomorpha</taxon>
        <taxon>Aphidoidea</taxon>
        <taxon>Aphididae</taxon>
        <taxon>Macrosiphini</taxon>
        <taxon>Macrosiphum</taxon>
    </lineage>
</organism>
<accession>A0AAV0XSK2</accession>